<dbReference type="InterPro" id="IPR036188">
    <property type="entry name" value="FAD/NAD-bd_sf"/>
</dbReference>
<evidence type="ECO:0000256" key="3">
    <source>
        <dbReference type="ARBA" id="ARBA00022630"/>
    </source>
</evidence>
<keyword evidence="6" id="KW-1133">Transmembrane helix</keyword>
<name>A0A6A6QBF9_9PEZI</name>
<gene>
    <name evidence="8" type="ORF">BU16DRAFT_164875</name>
</gene>
<dbReference type="Pfam" id="PF05199">
    <property type="entry name" value="GMC_oxred_C"/>
    <property type="match status" value="1"/>
</dbReference>
<dbReference type="Gene3D" id="3.30.560.10">
    <property type="entry name" value="Glucose Oxidase, domain 3"/>
    <property type="match status" value="1"/>
</dbReference>
<evidence type="ECO:0000256" key="2">
    <source>
        <dbReference type="ARBA" id="ARBA00010790"/>
    </source>
</evidence>
<organism evidence="8 9">
    <name type="scientific">Lophium mytilinum</name>
    <dbReference type="NCBI Taxonomy" id="390894"/>
    <lineage>
        <taxon>Eukaryota</taxon>
        <taxon>Fungi</taxon>
        <taxon>Dikarya</taxon>
        <taxon>Ascomycota</taxon>
        <taxon>Pezizomycotina</taxon>
        <taxon>Dothideomycetes</taxon>
        <taxon>Pleosporomycetidae</taxon>
        <taxon>Mytilinidiales</taxon>
        <taxon>Mytilinidiaceae</taxon>
        <taxon>Lophium</taxon>
    </lineage>
</organism>
<evidence type="ECO:0000256" key="5">
    <source>
        <dbReference type="ARBA" id="ARBA00023002"/>
    </source>
</evidence>
<dbReference type="InterPro" id="IPR012132">
    <property type="entry name" value="GMC_OxRdtase"/>
</dbReference>
<dbReference type="PANTHER" id="PTHR11552">
    <property type="entry name" value="GLUCOSE-METHANOL-CHOLINE GMC OXIDOREDUCTASE"/>
    <property type="match status" value="1"/>
</dbReference>
<accession>A0A6A6QBF9</accession>
<dbReference type="SUPFAM" id="SSF54373">
    <property type="entry name" value="FAD-linked reductases, C-terminal domain"/>
    <property type="match status" value="1"/>
</dbReference>
<evidence type="ECO:0000313" key="8">
    <source>
        <dbReference type="EMBL" id="KAF2489808.1"/>
    </source>
</evidence>
<evidence type="ECO:0000256" key="4">
    <source>
        <dbReference type="ARBA" id="ARBA00022827"/>
    </source>
</evidence>
<dbReference type="OrthoDB" id="269227at2759"/>
<dbReference type="Proteomes" id="UP000799750">
    <property type="component" value="Unassembled WGS sequence"/>
</dbReference>
<comment type="cofactor">
    <cofactor evidence="1">
        <name>FAD</name>
        <dbReference type="ChEBI" id="CHEBI:57692"/>
    </cofactor>
</comment>
<evidence type="ECO:0000256" key="1">
    <source>
        <dbReference type="ARBA" id="ARBA00001974"/>
    </source>
</evidence>
<dbReference type="AlphaFoldDB" id="A0A6A6QBF9"/>
<sequence>MADRCTQGECSKNEVKTPNSYRRNTHILFYGNCVMPALAGDLTVFLVTAMIFEIDPRIIGPDELRADPKLAEAADLTYETSQSGVRAMLPCALSYVPVSQVIPSATIAGLARRVSTPKSSLRDRVLAKQFAPGVLRGQVEYLFDVGNWSQYFKSEPGKVYGTMLMMLQLPFSQGSVHIPPKSAAGPPTMLTKPVIDPQYYGGEGGGVDFDIMTAGQKFAAKICSTAPLSNIIKSRVFPPQQGATADEEDFTDFVRNFTASDWHPVGSCGMGGSAGIAAGVVDDRLRVYGVGGLRVVDASIMPLQICAHVQATIYAIGEKGSAMILEDRRVGG</sequence>
<dbReference type="GO" id="GO:0016614">
    <property type="term" value="F:oxidoreductase activity, acting on CH-OH group of donors"/>
    <property type="evidence" value="ECO:0007669"/>
    <property type="project" value="InterPro"/>
</dbReference>
<dbReference type="SUPFAM" id="SSF51905">
    <property type="entry name" value="FAD/NAD(P)-binding domain"/>
    <property type="match status" value="1"/>
</dbReference>
<dbReference type="Gene3D" id="3.50.50.60">
    <property type="entry name" value="FAD/NAD(P)-binding domain"/>
    <property type="match status" value="1"/>
</dbReference>
<comment type="similarity">
    <text evidence="2">Belongs to the GMC oxidoreductase family.</text>
</comment>
<protein>
    <recommendedName>
        <fullName evidence="7">Glucose-methanol-choline oxidoreductase C-terminal domain-containing protein</fullName>
    </recommendedName>
</protein>
<dbReference type="GO" id="GO:0050660">
    <property type="term" value="F:flavin adenine dinucleotide binding"/>
    <property type="evidence" value="ECO:0007669"/>
    <property type="project" value="InterPro"/>
</dbReference>
<keyword evidence="9" id="KW-1185">Reference proteome</keyword>
<feature type="domain" description="Glucose-methanol-choline oxidoreductase C-terminal" evidence="7">
    <location>
        <begin position="170"/>
        <end position="317"/>
    </location>
</feature>
<evidence type="ECO:0000259" key="7">
    <source>
        <dbReference type="Pfam" id="PF05199"/>
    </source>
</evidence>
<keyword evidence="6" id="KW-0472">Membrane</keyword>
<dbReference type="EMBL" id="MU004198">
    <property type="protein sequence ID" value="KAF2489808.1"/>
    <property type="molecule type" value="Genomic_DNA"/>
</dbReference>
<evidence type="ECO:0000256" key="6">
    <source>
        <dbReference type="SAM" id="Phobius"/>
    </source>
</evidence>
<keyword evidence="4" id="KW-0274">FAD</keyword>
<evidence type="ECO:0000313" key="9">
    <source>
        <dbReference type="Proteomes" id="UP000799750"/>
    </source>
</evidence>
<feature type="transmembrane region" description="Helical" evidence="6">
    <location>
        <begin position="27"/>
        <end position="52"/>
    </location>
</feature>
<keyword evidence="6" id="KW-0812">Transmembrane</keyword>
<proteinExistence type="inferred from homology"/>
<reference evidence="8" key="1">
    <citation type="journal article" date="2020" name="Stud. Mycol.">
        <title>101 Dothideomycetes genomes: a test case for predicting lifestyles and emergence of pathogens.</title>
        <authorList>
            <person name="Haridas S."/>
            <person name="Albert R."/>
            <person name="Binder M."/>
            <person name="Bloem J."/>
            <person name="Labutti K."/>
            <person name="Salamov A."/>
            <person name="Andreopoulos B."/>
            <person name="Baker S."/>
            <person name="Barry K."/>
            <person name="Bills G."/>
            <person name="Bluhm B."/>
            <person name="Cannon C."/>
            <person name="Castanera R."/>
            <person name="Culley D."/>
            <person name="Daum C."/>
            <person name="Ezra D."/>
            <person name="Gonzalez J."/>
            <person name="Henrissat B."/>
            <person name="Kuo A."/>
            <person name="Liang C."/>
            <person name="Lipzen A."/>
            <person name="Lutzoni F."/>
            <person name="Magnuson J."/>
            <person name="Mondo S."/>
            <person name="Nolan M."/>
            <person name="Ohm R."/>
            <person name="Pangilinan J."/>
            <person name="Park H.-J."/>
            <person name="Ramirez L."/>
            <person name="Alfaro M."/>
            <person name="Sun H."/>
            <person name="Tritt A."/>
            <person name="Yoshinaga Y."/>
            <person name="Zwiers L.-H."/>
            <person name="Turgeon B."/>
            <person name="Goodwin S."/>
            <person name="Spatafora J."/>
            <person name="Crous P."/>
            <person name="Grigoriev I."/>
        </authorList>
    </citation>
    <scope>NUCLEOTIDE SEQUENCE</scope>
    <source>
        <strain evidence="8">CBS 269.34</strain>
    </source>
</reference>
<keyword evidence="3" id="KW-0285">Flavoprotein</keyword>
<dbReference type="InterPro" id="IPR007867">
    <property type="entry name" value="GMC_OxRtase_C"/>
</dbReference>
<dbReference type="PANTHER" id="PTHR11552:SF201">
    <property type="entry name" value="GLUCOSE-METHANOL-CHOLINE OXIDOREDUCTASE N-TERMINAL DOMAIN-CONTAINING PROTEIN"/>
    <property type="match status" value="1"/>
</dbReference>
<keyword evidence="5" id="KW-0560">Oxidoreductase</keyword>